<evidence type="ECO:0000313" key="1">
    <source>
        <dbReference type="EMBL" id="KAH7175444.1"/>
    </source>
</evidence>
<dbReference type="Proteomes" id="UP000738349">
    <property type="component" value="Unassembled WGS sequence"/>
</dbReference>
<keyword evidence="2" id="KW-1185">Reference proteome</keyword>
<reference evidence="1" key="1">
    <citation type="journal article" date="2021" name="Nat. Commun.">
        <title>Genetic determinants of endophytism in the Arabidopsis root mycobiome.</title>
        <authorList>
            <person name="Mesny F."/>
            <person name="Miyauchi S."/>
            <person name="Thiergart T."/>
            <person name="Pickel B."/>
            <person name="Atanasova L."/>
            <person name="Karlsson M."/>
            <person name="Huettel B."/>
            <person name="Barry K.W."/>
            <person name="Haridas S."/>
            <person name="Chen C."/>
            <person name="Bauer D."/>
            <person name="Andreopoulos W."/>
            <person name="Pangilinan J."/>
            <person name="LaButti K."/>
            <person name="Riley R."/>
            <person name="Lipzen A."/>
            <person name="Clum A."/>
            <person name="Drula E."/>
            <person name="Henrissat B."/>
            <person name="Kohler A."/>
            <person name="Grigoriev I.V."/>
            <person name="Martin F.M."/>
            <person name="Hacquard S."/>
        </authorList>
    </citation>
    <scope>NUCLEOTIDE SEQUENCE</scope>
    <source>
        <strain evidence="1">MPI-CAGE-AT-0147</strain>
    </source>
</reference>
<name>A0A9P9FSH8_9HYPO</name>
<sequence length="177" mass="19883">MNGCGVEVEVESNEVGVWAEPILTYTQPAPCPHVPPVFLFSIQCANASTLIGWPVQGKTHACYSMFARCVVSLRRWRFSFRLALRRMLFCGFFAACFLSSAGPPPQFSSHSQRQPETRRCEISCLFSWANRTGIKYKPALLRVGVTVEWSTGGLKWETREIVAKGRARVVVPKRGRD</sequence>
<dbReference type="SUPFAM" id="SSF81452">
    <property type="entry name" value="Cytochrome c oxidase subunit III-like"/>
    <property type="match status" value="1"/>
</dbReference>
<dbReference type="GO" id="GO:0009055">
    <property type="term" value="F:electron transfer activity"/>
    <property type="evidence" value="ECO:0007669"/>
    <property type="project" value="InterPro"/>
</dbReference>
<protein>
    <submittedName>
        <fullName evidence="1">Uncharacterized protein</fullName>
    </submittedName>
</protein>
<dbReference type="AlphaFoldDB" id="A0A9P9FSH8"/>
<gene>
    <name evidence="1" type="ORF">EDB81DRAFT_4322</name>
</gene>
<dbReference type="EMBL" id="JAGMUV010000001">
    <property type="protein sequence ID" value="KAH7175444.1"/>
    <property type="molecule type" value="Genomic_DNA"/>
</dbReference>
<organism evidence="1 2">
    <name type="scientific">Dactylonectria macrodidyma</name>
    <dbReference type="NCBI Taxonomy" id="307937"/>
    <lineage>
        <taxon>Eukaryota</taxon>
        <taxon>Fungi</taxon>
        <taxon>Dikarya</taxon>
        <taxon>Ascomycota</taxon>
        <taxon>Pezizomycotina</taxon>
        <taxon>Sordariomycetes</taxon>
        <taxon>Hypocreomycetidae</taxon>
        <taxon>Hypocreales</taxon>
        <taxon>Nectriaceae</taxon>
        <taxon>Dactylonectria</taxon>
    </lineage>
</organism>
<evidence type="ECO:0000313" key="2">
    <source>
        <dbReference type="Proteomes" id="UP000738349"/>
    </source>
</evidence>
<accession>A0A9P9FSH8</accession>
<comment type="caution">
    <text evidence="1">The sequence shown here is derived from an EMBL/GenBank/DDBJ whole genome shotgun (WGS) entry which is preliminary data.</text>
</comment>
<dbReference type="InterPro" id="IPR035973">
    <property type="entry name" value="Cyt_c_oxidase_su3-like_sf"/>
</dbReference>
<proteinExistence type="predicted"/>
<dbReference type="GO" id="GO:0016020">
    <property type="term" value="C:membrane"/>
    <property type="evidence" value="ECO:0007669"/>
    <property type="project" value="InterPro"/>
</dbReference>